<reference evidence="1" key="1">
    <citation type="submission" date="2020-05" db="EMBL/GenBank/DDBJ databases">
        <authorList>
            <person name="Chiriac C."/>
            <person name="Salcher M."/>
            <person name="Ghai R."/>
            <person name="Kavagutti S V."/>
        </authorList>
    </citation>
    <scope>NUCLEOTIDE SEQUENCE</scope>
</reference>
<evidence type="ECO:0000313" key="1">
    <source>
        <dbReference type="EMBL" id="CAB5015439.1"/>
    </source>
</evidence>
<dbReference type="EMBL" id="CAFBPL010000048">
    <property type="protein sequence ID" value="CAB5015439.1"/>
    <property type="molecule type" value="Genomic_DNA"/>
</dbReference>
<proteinExistence type="predicted"/>
<protein>
    <submittedName>
        <fullName evidence="1">Unannotated protein</fullName>
    </submittedName>
</protein>
<name>A0A6J7QGH1_9ZZZZ</name>
<sequence>MIAGLLWRIEIGGGVPTACDLLNGGDIDYSVMEEGIEEWHIACDEVSVGRDGVASEWGFAGFYSDRFQVGDYFRFGIGEGGSARYKR</sequence>
<gene>
    <name evidence="1" type="ORF">UFOPK4113_00529</name>
</gene>
<dbReference type="AlphaFoldDB" id="A0A6J7QGH1"/>
<organism evidence="1">
    <name type="scientific">freshwater metagenome</name>
    <dbReference type="NCBI Taxonomy" id="449393"/>
    <lineage>
        <taxon>unclassified sequences</taxon>
        <taxon>metagenomes</taxon>
        <taxon>ecological metagenomes</taxon>
    </lineage>
</organism>
<accession>A0A6J7QGH1</accession>